<dbReference type="EMBL" id="CAJJDP010000035">
    <property type="protein sequence ID" value="CAD8158361.1"/>
    <property type="molecule type" value="Genomic_DNA"/>
</dbReference>
<organism evidence="3 4">
    <name type="scientific">Paramecium octaurelia</name>
    <dbReference type="NCBI Taxonomy" id="43137"/>
    <lineage>
        <taxon>Eukaryota</taxon>
        <taxon>Sar</taxon>
        <taxon>Alveolata</taxon>
        <taxon>Ciliophora</taxon>
        <taxon>Intramacronucleata</taxon>
        <taxon>Oligohymenophorea</taxon>
        <taxon>Peniculida</taxon>
        <taxon>Parameciidae</taxon>
        <taxon>Paramecium</taxon>
    </lineage>
</organism>
<evidence type="ECO:0000259" key="2">
    <source>
        <dbReference type="Pfam" id="PF00188"/>
    </source>
</evidence>
<gene>
    <name evidence="3" type="ORF">POCTA_138.1.T0350148</name>
</gene>
<protein>
    <recommendedName>
        <fullName evidence="2">SCP domain-containing protein</fullName>
    </recommendedName>
</protein>
<dbReference type="OrthoDB" id="10346091at2759"/>
<feature type="chain" id="PRO_5035785471" description="SCP domain-containing protein" evidence="1">
    <location>
        <begin position="20"/>
        <end position="224"/>
    </location>
</feature>
<keyword evidence="1" id="KW-0732">Signal</keyword>
<comment type="caution">
    <text evidence="3">The sequence shown here is derived from an EMBL/GenBank/DDBJ whole genome shotgun (WGS) entry which is preliminary data.</text>
</comment>
<dbReference type="CDD" id="cd05380">
    <property type="entry name" value="CAP_euk"/>
    <property type="match status" value="1"/>
</dbReference>
<proteinExistence type="predicted"/>
<name>A0A8S1TWV7_PAROT</name>
<dbReference type="Pfam" id="PF00188">
    <property type="entry name" value="CAP"/>
    <property type="match status" value="1"/>
</dbReference>
<dbReference type="OMA" id="DMHIATW"/>
<evidence type="ECO:0000313" key="3">
    <source>
        <dbReference type="EMBL" id="CAD8158361.1"/>
    </source>
</evidence>
<sequence length="224" mass="25524">MIVVILSFTILNLSSQVSAQPQESNCNIISKSLNSKQASQFEYNLNAIRNQVAMGRRANHKGQIQPASDMHIATWSQELAKLAQKCSETCPEHPLYCRHYKAQQGFLIHKQLVHTDKWNIDPDLILNEWMQSKQSSQQLLQSMLFQIGCGKAMSSNLGEYVVYVVCYFDYPNKQEPYRPSSSLNVANSCRLGRSSSYTALCTSPYQKEQGVMQLTRRHREIVSK</sequence>
<evidence type="ECO:0000313" key="4">
    <source>
        <dbReference type="Proteomes" id="UP000683925"/>
    </source>
</evidence>
<feature type="domain" description="SCP" evidence="2">
    <location>
        <begin position="45"/>
        <end position="168"/>
    </location>
</feature>
<evidence type="ECO:0000256" key="1">
    <source>
        <dbReference type="SAM" id="SignalP"/>
    </source>
</evidence>
<reference evidence="3" key="1">
    <citation type="submission" date="2021-01" db="EMBL/GenBank/DDBJ databases">
        <authorList>
            <consortium name="Genoscope - CEA"/>
            <person name="William W."/>
        </authorList>
    </citation>
    <scope>NUCLEOTIDE SEQUENCE</scope>
</reference>
<feature type="signal peptide" evidence="1">
    <location>
        <begin position="1"/>
        <end position="19"/>
    </location>
</feature>
<dbReference type="Proteomes" id="UP000683925">
    <property type="component" value="Unassembled WGS sequence"/>
</dbReference>
<keyword evidence="4" id="KW-1185">Reference proteome</keyword>
<dbReference type="AlphaFoldDB" id="A0A8S1TWV7"/>
<accession>A0A8S1TWV7</accession>
<dbReference type="InterPro" id="IPR014044">
    <property type="entry name" value="CAP_dom"/>
</dbReference>